<gene>
    <name evidence="9" type="ORF">D9V37_10870</name>
</gene>
<keyword evidence="5 7" id="KW-1133">Transmembrane helix</keyword>
<dbReference type="PROSITE" id="PS50928">
    <property type="entry name" value="ABC_TM1"/>
    <property type="match status" value="1"/>
</dbReference>
<dbReference type="CDD" id="cd06261">
    <property type="entry name" value="TM_PBP2"/>
    <property type="match status" value="1"/>
</dbReference>
<dbReference type="GO" id="GO:0055085">
    <property type="term" value="P:transmembrane transport"/>
    <property type="evidence" value="ECO:0007669"/>
    <property type="project" value="InterPro"/>
</dbReference>
<feature type="domain" description="ABC transmembrane type-1" evidence="8">
    <location>
        <begin position="97"/>
        <end position="286"/>
    </location>
</feature>
<organism evidence="9 10">
    <name type="scientific">Nocardioides mangrovicus</name>
    <dbReference type="NCBI Taxonomy" id="2478913"/>
    <lineage>
        <taxon>Bacteria</taxon>
        <taxon>Bacillati</taxon>
        <taxon>Actinomycetota</taxon>
        <taxon>Actinomycetes</taxon>
        <taxon>Propionibacteriales</taxon>
        <taxon>Nocardioidaceae</taxon>
        <taxon>Nocardioides</taxon>
    </lineage>
</organism>
<dbReference type="InterPro" id="IPR035906">
    <property type="entry name" value="MetI-like_sf"/>
</dbReference>
<feature type="transmembrane region" description="Helical" evidence="7">
    <location>
        <begin position="263"/>
        <end position="286"/>
    </location>
</feature>
<proteinExistence type="inferred from homology"/>
<evidence type="ECO:0000256" key="1">
    <source>
        <dbReference type="ARBA" id="ARBA00004651"/>
    </source>
</evidence>
<comment type="caution">
    <text evidence="9">The sequence shown here is derived from an EMBL/GenBank/DDBJ whole genome shotgun (WGS) entry which is preliminary data.</text>
</comment>
<dbReference type="PANTHER" id="PTHR43386:SF25">
    <property type="entry name" value="PEPTIDE ABC TRANSPORTER PERMEASE PROTEIN"/>
    <property type="match status" value="1"/>
</dbReference>
<evidence type="ECO:0000256" key="7">
    <source>
        <dbReference type="RuleBase" id="RU363032"/>
    </source>
</evidence>
<accession>A0A3L8P0V1</accession>
<evidence type="ECO:0000256" key="6">
    <source>
        <dbReference type="ARBA" id="ARBA00023136"/>
    </source>
</evidence>
<keyword evidence="10" id="KW-1185">Reference proteome</keyword>
<reference evidence="9 10" key="1">
    <citation type="submission" date="2018-10" db="EMBL/GenBank/DDBJ databases">
        <title>Marmoricola sp. 4Q3S-7 whole genome shotgun sequence.</title>
        <authorList>
            <person name="Li F."/>
        </authorList>
    </citation>
    <scope>NUCLEOTIDE SEQUENCE [LARGE SCALE GENOMIC DNA]</scope>
    <source>
        <strain evidence="9 10">4Q3S-7</strain>
    </source>
</reference>
<comment type="similarity">
    <text evidence="7">Belongs to the binding-protein-dependent transport system permease family.</text>
</comment>
<feature type="transmembrane region" description="Helical" evidence="7">
    <location>
        <begin position="132"/>
        <end position="153"/>
    </location>
</feature>
<dbReference type="Pfam" id="PF12911">
    <property type="entry name" value="OppC_N"/>
    <property type="match status" value="1"/>
</dbReference>
<comment type="subcellular location">
    <subcellularLocation>
        <location evidence="1 7">Cell membrane</location>
        <topology evidence="1 7">Multi-pass membrane protein</topology>
    </subcellularLocation>
</comment>
<sequence length="313" mass="32825">MAVVQPSAVGGVPAAAIAAPERRWRDLLRQVMGRPSAAAAVVVVLLLVAAALLAPVLTPYDPTHIDVFARLQGPSIRHWLGTDSLGRDNLTRTLYGTRVALVIAVPSVVGAFVVGGVLGLLGGYLGGWLDRVLVVVFDALVSFPSVILGLALLTLLGPSVASVILVIATALVPYYGRLVRAQTLAEREVGYARTERALGASRTRVLLRHLVPNVVPTLLTVVAMDVPGAVVDAAGLAFLGLGVQAPTPDWGVMLNDGFTNIAGSPWGVVGPILALVVMTSAFLVLGESVRAVLDPRGPAPRRSRQWTFRKASR</sequence>
<protein>
    <submittedName>
        <fullName evidence="9">ABC transporter permease</fullName>
    </submittedName>
</protein>
<dbReference type="InterPro" id="IPR050366">
    <property type="entry name" value="BP-dependent_transpt_permease"/>
</dbReference>
<keyword evidence="3" id="KW-1003">Cell membrane</keyword>
<keyword evidence="4 7" id="KW-0812">Transmembrane</keyword>
<evidence type="ECO:0000256" key="4">
    <source>
        <dbReference type="ARBA" id="ARBA00022692"/>
    </source>
</evidence>
<dbReference type="Pfam" id="PF00528">
    <property type="entry name" value="BPD_transp_1"/>
    <property type="match status" value="1"/>
</dbReference>
<feature type="transmembrane region" description="Helical" evidence="7">
    <location>
        <begin position="37"/>
        <end position="57"/>
    </location>
</feature>
<evidence type="ECO:0000256" key="3">
    <source>
        <dbReference type="ARBA" id="ARBA00022475"/>
    </source>
</evidence>
<evidence type="ECO:0000313" key="9">
    <source>
        <dbReference type="EMBL" id="RLV49070.1"/>
    </source>
</evidence>
<evidence type="ECO:0000259" key="8">
    <source>
        <dbReference type="PROSITE" id="PS50928"/>
    </source>
</evidence>
<dbReference type="RefSeq" id="WP_121806174.1">
    <property type="nucleotide sequence ID" value="NZ_RDBE01000007.1"/>
</dbReference>
<dbReference type="EMBL" id="RDBE01000007">
    <property type="protein sequence ID" value="RLV49070.1"/>
    <property type="molecule type" value="Genomic_DNA"/>
</dbReference>
<dbReference type="PANTHER" id="PTHR43386">
    <property type="entry name" value="OLIGOPEPTIDE TRANSPORT SYSTEM PERMEASE PROTEIN APPC"/>
    <property type="match status" value="1"/>
</dbReference>
<dbReference type="OrthoDB" id="8906042at2"/>
<evidence type="ECO:0000256" key="5">
    <source>
        <dbReference type="ARBA" id="ARBA00022989"/>
    </source>
</evidence>
<evidence type="ECO:0000313" key="10">
    <source>
        <dbReference type="Proteomes" id="UP000281708"/>
    </source>
</evidence>
<dbReference type="SUPFAM" id="SSF161098">
    <property type="entry name" value="MetI-like"/>
    <property type="match status" value="1"/>
</dbReference>
<feature type="transmembrane region" description="Helical" evidence="7">
    <location>
        <begin position="218"/>
        <end position="243"/>
    </location>
</feature>
<evidence type="ECO:0000256" key="2">
    <source>
        <dbReference type="ARBA" id="ARBA00022448"/>
    </source>
</evidence>
<feature type="transmembrane region" description="Helical" evidence="7">
    <location>
        <begin position="159"/>
        <end position="176"/>
    </location>
</feature>
<dbReference type="InterPro" id="IPR025966">
    <property type="entry name" value="OppC_N"/>
</dbReference>
<dbReference type="Proteomes" id="UP000281708">
    <property type="component" value="Unassembled WGS sequence"/>
</dbReference>
<dbReference type="AlphaFoldDB" id="A0A3L8P0V1"/>
<dbReference type="InterPro" id="IPR000515">
    <property type="entry name" value="MetI-like"/>
</dbReference>
<dbReference type="Gene3D" id="1.10.3720.10">
    <property type="entry name" value="MetI-like"/>
    <property type="match status" value="1"/>
</dbReference>
<keyword evidence="2 7" id="KW-0813">Transport</keyword>
<feature type="transmembrane region" description="Helical" evidence="7">
    <location>
        <begin position="99"/>
        <end position="125"/>
    </location>
</feature>
<name>A0A3L8P0V1_9ACTN</name>
<dbReference type="GO" id="GO:0005886">
    <property type="term" value="C:plasma membrane"/>
    <property type="evidence" value="ECO:0007669"/>
    <property type="project" value="UniProtKB-SubCell"/>
</dbReference>
<keyword evidence="6 7" id="KW-0472">Membrane</keyword>